<sequence length="300" mass="33796">MTLEQESYKRIIENLHDGLYFVDKNRVITYWNKAAEEISGFSADEVVGKSCADNILTHVDSEGNSICKGRCPLAATIADGQPRETEVYMHHKAGHRIPVSVRVNTLTDNDGNIIGGVELFTDISSQAASALRVKELEKMALLDNLTQLPNRNYIESELEKRFEEKKRFDVPFGLLFMDIDHFKVFNDTHGHDVGDEVLKFVAETFTANARPFDLFGRWGGEEFLGIIRNVDGENLGMIGDRIRQLVGNSYIMHQDKKLHVTISIGATLVEENDTIDKIIKRADTLLYKSKESGRNCLTMG</sequence>
<dbReference type="Gene3D" id="3.30.70.270">
    <property type="match status" value="1"/>
</dbReference>
<dbReference type="NCBIfam" id="TIGR00229">
    <property type="entry name" value="sensory_box"/>
    <property type="match status" value="1"/>
</dbReference>
<dbReference type="STRING" id="1121400.SAMN02746065_12910"/>
<dbReference type="PANTHER" id="PTHR46663:SF4">
    <property type="entry name" value="DIGUANYLATE CYCLASE DGCT-RELATED"/>
    <property type="match status" value="1"/>
</dbReference>
<feature type="domain" description="GGDEF" evidence="3">
    <location>
        <begin position="170"/>
        <end position="300"/>
    </location>
</feature>
<dbReference type="Proteomes" id="UP000192418">
    <property type="component" value="Unassembled WGS sequence"/>
</dbReference>
<dbReference type="FunFam" id="3.30.70.270:FF:000001">
    <property type="entry name" value="Diguanylate cyclase domain protein"/>
    <property type="match status" value="1"/>
</dbReference>
<dbReference type="NCBIfam" id="TIGR00254">
    <property type="entry name" value="GGDEF"/>
    <property type="match status" value="1"/>
</dbReference>
<dbReference type="InterPro" id="IPR029787">
    <property type="entry name" value="Nucleotide_cyclase"/>
</dbReference>
<feature type="domain" description="PAS" evidence="1">
    <location>
        <begin position="4"/>
        <end position="50"/>
    </location>
</feature>
<dbReference type="AlphaFoldDB" id="A0A1W2ED01"/>
<dbReference type="SMART" id="SM00267">
    <property type="entry name" value="GGDEF"/>
    <property type="match status" value="1"/>
</dbReference>
<dbReference type="SUPFAM" id="SSF55073">
    <property type="entry name" value="Nucleotide cyclase"/>
    <property type="match status" value="1"/>
</dbReference>
<organism evidence="4 5">
    <name type="scientific">Desulfocicer vacuolatum DSM 3385</name>
    <dbReference type="NCBI Taxonomy" id="1121400"/>
    <lineage>
        <taxon>Bacteria</taxon>
        <taxon>Pseudomonadati</taxon>
        <taxon>Thermodesulfobacteriota</taxon>
        <taxon>Desulfobacteria</taxon>
        <taxon>Desulfobacterales</taxon>
        <taxon>Desulfobacteraceae</taxon>
        <taxon>Desulfocicer</taxon>
    </lineage>
</organism>
<evidence type="ECO:0000313" key="5">
    <source>
        <dbReference type="Proteomes" id="UP000192418"/>
    </source>
</evidence>
<evidence type="ECO:0000259" key="1">
    <source>
        <dbReference type="PROSITE" id="PS50112"/>
    </source>
</evidence>
<proteinExistence type="predicted"/>
<dbReference type="Gene3D" id="3.30.450.20">
    <property type="entry name" value="PAS domain"/>
    <property type="match status" value="1"/>
</dbReference>
<dbReference type="PANTHER" id="PTHR46663">
    <property type="entry name" value="DIGUANYLATE CYCLASE DGCT-RELATED"/>
    <property type="match status" value="1"/>
</dbReference>
<dbReference type="InterPro" id="IPR000160">
    <property type="entry name" value="GGDEF_dom"/>
</dbReference>
<dbReference type="InterPro" id="IPR013767">
    <property type="entry name" value="PAS_fold"/>
</dbReference>
<dbReference type="InterPro" id="IPR000700">
    <property type="entry name" value="PAS-assoc_C"/>
</dbReference>
<dbReference type="SUPFAM" id="SSF55785">
    <property type="entry name" value="PYP-like sensor domain (PAS domain)"/>
    <property type="match status" value="1"/>
</dbReference>
<accession>A0A1W2ED01</accession>
<keyword evidence="5" id="KW-1185">Reference proteome</keyword>
<dbReference type="CDD" id="cd01949">
    <property type="entry name" value="GGDEF"/>
    <property type="match status" value="1"/>
</dbReference>
<dbReference type="PROSITE" id="PS50113">
    <property type="entry name" value="PAC"/>
    <property type="match status" value="1"/>
</dbReference>
<dbReference type="SMART" id="SM00091">
    <property type="entry name" value="PAS"/>
    <property type="match status" value="1"/>
</dbReference>
<dbReference type="CDD" id="cd00130">
    <property type="entry name" value="PAS"/>
    <property type="match status" value="1"/>
</dbReference>
<protein>
    <submittedName>
        <fullName evidence="4">PAS domain S-box-containing protein/diguanylate cyclase (GGDEF) domain-containing protein</fullName>
    </submittedName>
</protein>
<dbReference type="PROSITE" id="PS50887">
    <property type="entry name" value="GGDEF"/>
    <property type="match status" value="1"/>
</dbReference>
<dbReference type="OrthoDB" id="9790367at2"/>
<evidence type="ECO:0000313" key="4">
    <source>
        <dbReference type="EMBL" id="SMD07591.1"/>
    </source>
</evidence>
<evidence type="ECO:0000259" key="3">
    <source>
        <dbReference type="PROSITE" id="PS50887"/>
    </source>
</evidence>
<dbReference type="RefSeq" id="WP_084071456.1">
    <property type="nucleotide sequence ID" value="NZ_FWXY01000029.1"/>
</dbReference>
<dbReference type="InterPro" id="IPR035965">
    <property type="entry name" value="PAS-like_dom_sf"/>
</dbReference>
<dbReference type="InterPro" id="IPR000014">
    <property type="entry name" value="PAS"/>
</dbReference>
<dbReference type="Pfam" id="PF00990">
    <property type="entry name" value="GGDEF"/>
    <property type="match status" value="1"/>
</dbReference>
<feature type="domain" description="PAC" evidence="2">
    <location>
        <begin position="83"/>
        <end position="135"/>
    </location>
</feature>
<dbReference type="GO" id="GO:0003824">
    <property type="term" value="F:catalytic activity"/>
    <property type="evidence" value="ECO:0007669"/>
    <property type="project" value="UniProtKB-ARBA"/>
</dbReference>
<dbReference type="Pfam" id="PF00989">
    <property type="entry name" value="PAS"/>
    <property type="match status" value="1"/>
</dbReference>
<name>A0A1W2ED01_9BACT</name>
<evidence type="ECO:0000259" key="2">
    <source>
        <dbReference type="PROSITE" id="PS50113"/>
    </source>
</evidence>
<dbReference type="InterPro" id="IPR043128">
    <property type="entry name" value="Rev_trsase/Diguanyl_cyclase"/>
</dbReference>
<reference evidence="4 5" key="1">
    <citation type="submission" date="2017-04" db="EMBL/GenBank/DDBJ databases">
        <authorList>
            <person name="Afonso C.L."/>
            <person name="Miller P.J."/>
            <person name="Scott M.A."/>
            <person name="Spackman E."/>
            <person name="Goraichik I."/>
            <person name="Dimitrov K.M."/>
            <person name="Suarez D.L."/>
            <person name="Swayne D.E."/>
        </authorList>
    </citation>
    <scope>NUCLEOTIDE SEQUENCE [LARGE SCALE GENOMIC DNA]</scope>
    <source>
        <strain evidence="4 5">DSM 3385</strain>
    </source>
</reference>
<dbReference type="InterPro" id="IPR052163">
    <property type="entry name" value="DGC-Regulatory_Protein"/>
</dbReference>
<dbReference type="PROSITE" id="PS50112">
    <property type="entry name" value="PAS"/>
    <property type="match status" value="1"/>
</dbReference>
<gene>
    <name evidence="4" type="ORF">SAMN02746065_12910</name>
</gene>
<dbReference type="EMBL" id="FWXY01000029">
    <property type="protein sequence ID" value="SMD07591.1"/>
    <property type="molecule type" value="Genomic_DNA"/>
</dbReference>